<dbReference type="Proteomes" id="UP001628281">
    <property type="component" value="Unassembled WGS sequence"/>
</dbReference>
<comment type="caution">
    <text evidence="2">The sequence shown here is derived from an EMBL/GenBank/DDBJ whole genome shotgun (WGS) entry which is preliminary data.</text>
</comment>
<protein>
    <submittedName>
        <fullName evidence="2">Uncharacterized protein</fullName>
    </submittedName>
</protein>
<name>A0ABW8VH55_9PROT</name>
<feature type="compositionally biased region" description="Basic and acidic residues" evidence="1">
    <location>
        <begin position="14"/>
        <end position="24"/>
    </location>
</feature>
<evidence type="ECO:0000313" key="2">
    <source>
        <dbReference type="EMBL" id="MFL7905772.1"/>
    </source>
</evidence>
<dbReference type="EMBL" id="JBJLSN010000098">
    <property type="protein sequence ID" value="MFL7905772.1"/>
    <property type="molecule type" value="Genomic_DNA"/>
</dbReference>
<accession>A0ABW8VH55</accession>
<feature type="region of interest" description="Disordered" evidence="1">
    <location>
        <begin position="1"/>
        <end position="67"/>
    </location>
</feature>
<evidence type="ECO:0000256" key="1">
    <source>
        <dbReference type="SAM" id="MobiDB-lite"/>
    </source>
</evidence>
<gene>
    <name evidence="2" type="ORF">ACJ41P_31910</name>
</gene>
<feature type="non-terminal residue" evidence="2">
    <location>
        <position position="1"/>
    </location>
</feature>
<reference evidence="2 3" key="1">
    <citation type="submission" date="2024-11" db="EMBL/GenBank/DDBJ databases">
        <title>Draft genome sequences of two bacteria associated to sugarcane roots in Colombia.</title>
        <authorList>
            <person name="Pardo-Diaz S."/>
            <person name="Masmela-Mendoza J."/>
            <person name="Delgadillo-Duran P."/>
            <person name="Bautista E.J."/>
            <person name="Rojas-Tapias D.F."/>
        </authorList>
    </citation>
    <scope>NUCLEOTIDE SEQUENCE [LARGE SCALE GENOMIC DNA]</scope>
    <source>
        <strain evidence="2 3">Ap18</strain>
    </source>
</reference>
<evidence type="ECO:0000313" key="3">
    <source>
        <dbReference type="Proteomes" id="UP001628281"/>
    </source>
</evidence>
<feature type="compositionally biased region" description="Basic and acidic residues" evidence="1">
    <location>
        <begin position="58"/>
        <end position="67"/>
    </location>
</feature>
<keyword evidence="3" id="KW-1185">Reference proteome</keyword>
<dbReference type="RefSeq" id="WP_407825940.1">
    <property type="nucleotide sequence ID" value="NZ_JBJLSN010000098.1"/>
</dbReference>
<organism evidence="2 3">
    <name type="scientific">Azospirillum argentinense</name>
    <dbReference type="NCBI Taxonomy" id="2970906"/>
    <lineage>
        <taxon>Bacteria</taxon>
        <taxon>Pseudomonadati</taxon>
        <taxon>Pseudomonadota</taxon>
        <taxon>Alphaproteobacteria</taxon>
        <taxon>Rhodospirillales</taxon>
        <taxon>Azospirillaceae</taxon>
        <taxon>Azospirillum</taxon>
    </lineage>
</organism>
<proteinExistence type="predicted"/>
<sequence length="67" mass="7054">IKTSVSWPQAIDLARPKGGFDPRSKGRTKFGSSANPTLLAKSGGACEPDELAEVRAPGWRDRDAGAT</sequence>